<evidence type="ECO:0000313" key="2">
    <source>
        <dbReference type="EMBL" id="CAI8584689.1"/>
    </source>
</evidence>
<dbReference type="AlphaFoldDB" id="A0AAV0YGH6"/>
<gene>
    <name evidence="2" type="ORF">VFH_U087560</name>
</gene>
<comment type="caution">
    <text evidence="2">The sequence shown here is derived from an EMBL/GenBank/DDBJ whole genome shotgun (WGS) entry which is preliminary data.</text>
</comment>
<dbReference type="EMBL" id="CATIWC010002183">
    <property type="protein sequence ID" value="CAI8584689.1"/>
    <property type="molecule type" value="Genomic_DNA"/>
</dbReference>
<dbReference type="InterPro" id="IPR058594">
    <property type="entry name" value="PB1-like_dom_pln"/>
</dbReference>
<organism evidence="2 3">
    <name type="scientific">Vicia faba</name>
    <name type="common">Broad bean</name>
    <name type="synonym">Faba vulgaris</name>
    <dbReference type="NCBI Taxonomy" id="3906"/>
    <lineage>
        <taxon>Eukaryota</taxon>
        <taxon>Viridiplantae</taxon>
        <taxon>Streptophyta</taxon>
        <taxon>Embryophyta</taxon>
        <taxon>Tracheophyta</taxon>
        <taxon>Spermatophyta</taxon>
        <taxon>Magnoliopsida</taxon>
        <taxon>eudicotyledons</taxon>
        <taxon>Gunneridae</taxon>
        <taxon>Pentapetalae</taxon>
        <taxon>rosids</taxon>
        <taxon>fabids</taxon>
        <taxon>Fabales</taxon>
        <taxon>Fabaceae</taxon>
        <taxon>Papilionoideae</taxon>
        <taxon>50 kb inversion clade</taxon>
        <taxon>NPAAA clade</taxon>
        <taxon>Hologalegina</taxon>
        <taxon>IRL clade</taxon>
        <taxon>Fabeae</taxon>
        <taxon>Vicia</taxon>
    </lineage>
</organism>
<name>A0AAV0YGH6_VICFA</name>
<evidence type="ECO:0000259" key="1">
    <source>
        <dbReference type="Pfam" id="PF26130"/>
    </source>
</evidence>
<proteinExistence type="predicted"/>
<protein>
    <recommendedName>
        <fullName evidence="1">PB1-like domain-containing protein</fullName>
    </recommendedName>
</protein>
<accession>A0AAV0YGH6</accession>
<keyword evidence="3" id="KW-1185">Reference proteome</keyword>
<sequence>MLEDDDCYHCLISRLRFECVIHHEGVFGEFNKLGYKGLEEILDVYPNFWSYLEILGGLKDLGYPKIDSLWYYDAMDDNELVMLQDNAGTNKMKTIALINRNVHLYVMHPVFGEEKVLPLENNVGTKGVEDDNLGDDMLDELNNNVVLGTFDDLGTIEDLNNIGNKFDEGGPTDVEDSNAVDQIWMDH</sequence>
<feature type="domain" description="PB1-like" evidence="1">
    <location>
        <begin position="17"/>
        <end position="108"/>
    </location>
</feature>
<evidence type="ECO:0000313" key="3">
    <source>
        <dbReference type="Proteomes" id="UP001157006"/>
    </source>
</evidence>
<reference evidence="2 3" key="1">
    <citation type="submission" date="2023-01" db="EMBL/GenBank/DDBJ databases">
        <authorList>
            <person name="Kreplak J."/>
        </authorList>
    </citation>
    <scope>NUCLEOTIDE SEQUENCE [LARGE SCALE GENOMIC DNA]</scope>
</reference>
<dbReference type="Pfam" id="PF26130">
    <property type="entry name" value="PB1-like"/>
    <property type="match status" value="1"/>
</dbReference>
<dbReference type="Proteomes" id="UP001157006">
    <property type="component" value="Unassembled WGS sequence"/>
</dbReference>